<dbReference type="PANTHER" id="PTHR24305">
    <property type="entry name" value="CYTOCHROME P450"/>
    <property type="match status" value="1"/>
</dbReference>
<dbReference type="Pfam" id="PF00067">
    <property type="entry name" value="p450"/>
    <property type="match status" value="1"/>
</dbReference>
<evidence type="ECO:0000256" key="1">
    <source>
        <dbReference type="ARBA" id="ARBA00001971"/>
    </source>
</evidence>
<keyword evidence="8" id="KW-0503">Monooxygenase</keyword>
<dbReference type="AlphaFoldDB" id="A0A8H3I030"/>
<dbReference type="EMBL" id="CAJNJQ010002359">
    <property type="protein sequence ID" value="CAE7173414.1"/>
    <property type="molecule type" value="Genomic_DNA"/>
</dbReference>
<evidence type="ECO:0000256" key="2">
    <source>
        <dbReference type="ARBA" id="ARBA00005179"/>
    </source>
</evidence>
<dbReference type="InterPro" id="IPR036396">
    <property type="entry name" value="Cyt_P450_sf"/>
</dbReference>
<keyword evidence="9" id="KW-1133">Transmembrane helix</keyword>
<evidence type="ECO:0000256" key="4">
    <source>
        <dbReference type="ARBA" id="ARBA00022617"/>
    </source>
</evidence>
<evidence type="ECO:0000256" key="7">
    <source>
        <dbReference type="ARBA" id="ARBA00023004"/>
    </source>
</evidence>
<feature type="transmembrane region" description="Helical" evidence="9">
    <location>
        <begin position="12"/>
        <end position="29"/>
    </location>
</feature>
<evidence type="ECO:0008006" key="12">
    <source>
        <dbReference type="Google" id="ProtNLM"/>
    </source>
</evidence>
<dbReference type="GO" id="GO:0020037">
    <property type="term" value="F:heme binding"/>
    <property type="evidence" value="ECO:0007669"/>
    <property type="project" value="InterPro"/>
</dbReference>
<dbReference type="InterPro" id="IPR001128">
    <property type="entry name" value="Cyt_P450"/>
</dbReference>
<comment type="caution">
    <text evidence="10">The sequence shown here is derived from an EMBL/GenBank/DDBJ whole genome shotgun (WGS) entry which is preliminary data.</text>
</comment>
<proteinExistence type="inferred from homology"/>
<accession>A0A8H3I030</accession>
<dbReference type="Proteomes" id="UP000663827">
    <property type="component" value="Unassembled WGS sequence"/>
</dbReference>
<comment type="pathway">
    <text evidence="2">Secondary metabolite biosynthesis.</text>
</comment>
<keyword evidence="5" id="KW-0479">Metal-binding</keyword>
<dbReference type="PANTHER" id="PTHR24305:SF29">
    <property type="entry name" value="BENZOATE-PARA-HYDROXYLASE"/>
    <property type="match status" value="1"/>
</dbReference>
<evidence type="ECO:0000313" key="10">
    <source>
        <dbReference type="EMBL" id="CAE7173414.1"/>
    </source>
</evidence>
<protein>
    <recommendedName>
        <fullName evidence="12">Benzoate 4-monooxygenase</fullName>
    </recommendedName>
</protein>
<dbReference type="GO" id="GO:0005506">
    <property type="term" value="F:iron ion binding"/>
    <property type="evidence" value="ECO:0007669"/>
    <property type="project" value="InterPro"/>
</dbReference>
<evidence type="ECO:0000256" key="9">
    <source>
        <dbReference type="SAM" id="Phobius"/>
    </source>
</evidence>
<dbReference type="InterPro" id="IPR050121">
    <property type="entry name" value="Cytochrome_P450_monoxygenase"/>
</dbReference>
<keyword evidence="9" id="KW-0812">Transmembrane</keyword>
<keyword evidence="4" id="KW-0349">Heme</keyword>
<evidence type="ECO:0000256" key="3">
    <source>
        <dbReference type="ARBA" id="ARBA00010617"/>
    </source>
</evidence>
<comment type="cofactor">
    <cofactor evidence="1">
        <name>heme</name>
        <dbReference type="ChEBI" id="CHEBI:30413"/>
    </cofactor>
</comment>
<dbReference type="SUPFAM" id="SSF48264">
    <property type="entry name" value="Cytochrome P450"/>
    <property type="match status" value="1"/>
</dbReference>
<reference evidence="10" key="1">
    <citation type="submission" date="2021-01" db="EMBL/GenBank/DDBJ databases">
        <authorList>
            <person name="Kaushik A."/>
        </authorList>
    </citation>
    <scope>NUCLEOTIDE SEQUENCE</scope>
    <source>
        <strain evidence="10">AG5</strain>
    </source>
</reference>
<organism evidence="10 11">
    <name type="scientific">Rhizoctonia solani</name>
    <dbReference type="NCBI Taxonomy" id="456999"/>
    <lineage>
        <taxon>Eukaryota</taxon>
        <taxon>Fungi</taxon>
        <taxon>Dikarya</taxon>
        <taxon>Basidiomycota</taxon>
        <taxon>Agaricomycotina</taxon>
        <taxon>Agaricomycetes</taxon>
        <taxon>Cantharellales</taxon>
        <taxon>Ceratobasidiaceae</taxon>
        <taxon>Rhizoctonia</taxon>
    </lineage>
</organism>
<gene>
    <name evidence="10" type="ORF">RDB_LOCUS109116</name>
</gene>
<evidence type="ECO:0000256" key="8">
    <source>
        <dbReference type="ARBA" id="ARBA00023033"/>
    </source>
</evidence>
<feature type="non-terminal residue" evidence="10">
    <location>
        <position position="1"/>
    </location>
</feature>
<sequence length="217" mass="24120">MNTDSSQLIQGSAALAALALSFYVVPYLLDPYDYRRFPGPSLARFTNWWMSDLSRTGHHREIVQQLHEKYGTFVRLGPNHISIADPDALEVIYGHGSGLLKSEFYRMFQNGPNTDVFNTTDKAEHSKLEEKRKRLANIFSPQNVLAFEPREAARGTAGRNWGVRNGKAVINVCAQISYLAFDIIGDLALGSSFGLIQAQKDSSLVIESVDASGEPQR</sequence>
<evidence type="ECO:0000313" key="11">
    <source>
        <dbReference type="Proteomes" id="UP000663827"/>
    </source>
</evidence>
<dbReference type="GO" id="GO:0004497">
    <property type="term" value="F:monooxygenase activity"/>
    <property type="evidence" value="ECO:0007669"/>
    <property type="project" value="UniProtKB-KW"/>
</dbReference>
<evidence type="ECO:0000256" key="6">
    <source>
        <dbReference type="ARBA" id="ARBA00023002"/>
    </source>
</evidence>
<dbReference type="GO" id="GO:0016705">
    <property type="term" value="F:oxidoreductase activity, acting on paired donors, with incorporation or reduction of molecular oxygen"/>
    <property type="evidence" value="ECO:0007669"/>
    <property type="project" value="InterPro"/>
</dbReference>
<evidence type="ECO:0000256" key="5">
    <source>
        <dbReference type="ARBA" id="ARBA00022723"/>
    </source>
</evidence>
<name>A0A8H3I030_9AGAM</name>
<keyword evidence="6" id="KW-0560">Oxidoreductase</keyword>
<keyword evidence="7" id="KW-0408">Iron</keyword>
<keyword evidence="9" id="KW-0472">Membrane</keyword>
<dbReference type="Gene3D" id="1.10.630.10">
    <property type="entry name" value="Cytochrome P450"/>
    <property type="match status" value="1"/>
</dbReference>
<comment type="similarity">
    <text evidence="3">Belongs to the cytochrome P450 family.</text>
</comment>